<dbReference type="PROSITE" id="PS51257">
    <property type="entry name" value="PROKAR_LIPOPROTEIN"/>
    <property type="match status" value="1"/>
</dbReference>
<organism evidence="3">
    <name type="scientific">uncultured Synechococcales cyanobacterium</name>
    <dbReference type="NCBI Taxonomy" id="1936017"/>
    <lineage>
        <taxon>Bacteria</taxon>
        <taxon>Bacillati</taxon>
        <taxon>Cyanobacteriota</taxon>
        <taxon>Cyanophyceae</taxon>
        <taxon>Synechococcales</taxon>
        <taxon>environmental samples</taxon>
    </lineage>
</organism>
<feature type="region of interest" description="Disordered" evidence="1">
    <location>
        <begin position="170"/>
        <end position="191"/>
    </location>
</feature>
<keyword evidence="2" id="KW-0732">Signal</keyword>
<feature type="chain" id="PRO_5027060634" evidence="2">
    <location>
        <begin position="34"/>
        <end position="191"/>
    </location>
</feature>
<dbReference type="InterPro" id="IPR046599">
    <property type="entry name" value="DUF6658"/>
</dbReference>
<proteinExistence type="predicted"/>
<gene>
    <name evidence="3" type="ORF">AVDCRST_MAG81-3506</name>
</gene>
<dbReference type="EMBL" id="CADCWO010000189">
    <property type="protein sequence ID" value="CAA9584193.1"/>
    <property type="molecule type" value="Genomic_DNA"/>
</dbReference>
<accession>A0A6J4VSK4</accession>
<dbReference type="Pfam" id="PF20363">
    <property type="entry name" value="DUF6658"/>
    <property type="match status" value="1"/>
</dbReference>
<sequence>MKRLASFCKQLRLGQLFTIFAAVVLLFTSTACSSGNTQGANPKNPAVQAGGMNNPNKAGGDSFLNSKSSTDPNVNVKAGNAQSNRADLQLGSNTLLAAVASSENAGKLIYPGTNQTTGTKSILSGGQERILSKEAQQTAGRDQPTLIQRDPDANILEKIGTEFRDASAFLKSKSDEAGARPEAQSNPARHK</sequence>
<feature type="signal peptide" evidence="2">
    <location>
        <begin position="1"/>
        <end position="33"/>
    </location>
</feature>
<feature type="compositionally biased region" description="Polar residues" evidence="1">
    <location>
        <begin position="63"/>
        <end position="73"/>
    </location>
</feature>
<feature type="region of interest" description="Disordered" evidence="1">
    <location>
        <begin position="35"/>
        <end position="73"/>
    </location>
</feature>
<evidence type="ECO:0000256" key="1">
    <source>
        <dbReference type="SAM" id="MobiDB-lite"/>
    </source>
</evidence>
<name>A0A6J4VSK4_9CYAN</name>
<reference evidence="3" key="1">
    <citation type="submission" date="2020-02" db="EMBL/GenBank/DDBJ databases">
        <authorList>
            <person name="Meier V. D."/>
        </authorList>
    </citation>
    <scope>NUCLEOTIDE SEQUENCE</scope>
    <source>
        <strain evidence="3">AVDCRST_MAG81</strain>
    </source>
</reference>
<evidence type="ECO:0000313" key="3">
    <source>
        <dbReference type="EMBL" id="CAA9584193.1"/>
    </source>
</evidence>
<evidence type="ECO:0000256" key="2">
    <source>
        <dbReference type="SAM" id="SignalP"/>
    </source>
</evidence>
<protein>
    <submittedName>
        <fullName evidence="3">Uncharacterized protein</fullName>
    </submittedName>
</protein>
<dbReference type="AlphaFoldDB" id="A0A6J4VSK4"/>